<dbReference type="InterPro" id="IPR021136">
    <property type="entry name" value="Flagellar_hook_control-like_C"/>
</dbReference>
<evidence type="ECO:0000313" key="3">
    <source>
        <dbReference type="EMBL" id="TDO16762.1"/>
    </source>
</evidence>
<keyword evidence="4" id="KW-1185">Reference proteome</keyword>
<dbReference type="InterPro" id="IPR038610">
    <property type="entry name" value="FliK-like_C_sf"/>
</dbReference>
<accession>A0A4R6I507</accession>
<protein>
    <recommendedName>
        <fullName evidence="2">Flagellar hook-length control protein-like C-terminal domain-containing protein</fullName>
    </recommendedName>
</protein>
<evidence type="ECO:0000259" key="2">
    <source>
        <dbReference type="Pfam" id="PF02120"/>
    </source>
</evidence>
<feature type="region of interest" description="Disordered" evidence="1">
    <location>
        <begin position="307"/>
        <end position="327"/>
    </location>
</feature>
<name>A0A4R6I507_9GAMM</name>
<organism evidence="3 4">
    <name type="scientific">Halomonas ventosae</name>
    <dbReference type="NCBI Taxonomy" id="229007"/>
    <lineage>
        <taxon>Bacteria</taxon>
        <taxon>Pseudomonadati</taxon>
        <taxon>Pseudomonadota</taxon>
        <taxon>Gammaproteobacteria</taxon>
        <taxon>Oceanospirillales</taxon>
        <taxon>Halomonadaceae</taxon>
        <taxon>Halomonas</taxon>
    </lineage>
</organism>
<sequence length="400" mass="43877">MSGITPLLDTLLHQVLGKRVDVPPARDLNQPVKPTSPTDAPTAVHSDSRLDARTRPPPLAESGRASQELAKTSPQPLPPQRQSPASAQTHFSGSARAIADLLLRFPAPPSMVSRSSPLISPGQPADPAMVALRLEDSIRHSGLFYESHLARWYKGELPRQQLQREPQMWRTLQFIPMQAGHARVQASPPFASTDDRHGMRQPPTAPATPPPSPSSGTDTRSARLPTQAGTAPAALSSTPTDHETPAHGREAGPERSFLRDSGQPVHDSLQGIVRHQLEMLVTPTLRWEGDVWSGLFMALMIQVPPERQSRASDDNPAHRQRNTDQRGWHSQIDLDIAGLGRVKASLWMQAAGVEIDLGVADARAYQSLEKGLDRLRSRLTVHGFDEIKLDLHRLDEAQRP</sequence>
<feature type="compositionally biased region" description="Pro residues" evidence="1">
    <location>
        <begin position="203"/>
        <end position="213"/>
    </location>
</feature>
<feature type="region of interest" description="Disordered" evidence="1">
    <location>
        <begin position="180"/>
        <end position="264"/>
    </location>
</feature>
<proteinExistence type="predicted"/>
<gene>
    <name evidence="3" type="ORF">DFO68_101293</name>
</gene>
<dbReference type="OrthoDB" id="5296742at2"/>
<dbReference type="AlphaFoldDB" id="A0A4R6I507"/>
<reference evidence="3 4" key="1">
    <citation type="submission" date="2019-03" db="EMBL/GenBank/DDBJ databases">
        <title>Freshwater and sediment microbial communities from various areas in North America, analyzing microbe dynamics in response to fracking.</title>
        <authorList>
            <person name="Lamendella R."/>
        </authorList>
    </citation>
    <scope>NUCLEOTIDE SEQUENCE [LARGE SCALE GENOMIC DNA]</scope>
    <source>
        <strain evidence="3 4">1_TX</strain>
    </source>
</reference>
<dbReference type="RefSeq" id="WP_133481330.1">
    <property type="nucleotide sequence ID" value="NZ_SNWH01000001.1"/>
</dbReference>
<dbReference type="Pfam" id="PF02120">
    <property type="entry name" value="Flg_hook"/>
    <property type="match status" value="1"/>
</dbReference>
<evidence type="ECO:0000313" key="4">
    <source>
        <dbReference type="Proteomes" id="UP000295150"/>
    </source>
</evidence>
<feature type="compositionally biased region" description="Basic and acidic residues" evidence="1">
    <location>
        <begin position="240"/>
        <end position="258"/>
    </location>
</feature>
<feature type="domain" description="Flagellar hook-length control protein-like C-terminal" evidence="2">
    <location>
        <begin position="321"/>
        <end position="390"/>
    </location>
</feature>
<dbReference type="Proteomes" id="UP000295150">
    <property type="component" value="Unassembled WGS sequence"/>
</dbReference>
<evidence type="ECO:0000256" key="1">
    <source>
        <dbReference type="SAM" id="MobiDB-lite"/>
    </source>
</evidence>
<comment type="caution">
    <text evidence="3">The sequence shown here is derived from an EMBL/GenBank/DDBJ whole genome shotgun (WGS) entry which is preliminary data.</text>
</comment>
<feature type="region of interest" description="Disordered" evidence="1">
    <location>
        <begin position="21"/>
        <end position="91"/>
    </location>
</feature>
<dbReference type="Gene3D" id="3.30.750.140">
    <property type="match status" value="1"/>
</dbReference>
<dbReference type="EMBL" id="SNWH01000001">
    <property type="protein sequence ID" value="TDO16762.1"/>
    <property type="molecule type" value="Genomic_DNA"/>
</dbReference>